<dbReference type="OrthoDB" id="1922626at2759"/>
<feature type="region of interest" description="Disordered" evidence="5">
    <location>
        <begin position="290"/>
        <end position="335"/>
    </location>
</feature>
<evidence type="ECO:0000256" key="4">
    <source>
        <dbReference type="ARBA" id="ARBA00023242"/>
    </source>
</evidence>
<sequence length="513" mass="57153">MNGLGSKEIIPLTVSDHAMEPMQQSPLSDIHLCAIDPFGDDIHDMDLITSYFDIDNQDLLLSCSSGMPSISTPIINSNVLCNQENNGSQLDDDELPHADHPPACKLITAANDDLAAHDDIEEHIITSHCTAEDHGDGVIKSVDLCEDRIEDDRSYAHRKSSTPLKVSESNHAVKKSLLHDEDKVKKQRRIWPRVSGEKSALLQGGDNRNPRTTVKDDDDDDTHERPEIHIVSDGDVPHDNTTIGKKRNSGERESHGDTMKESRYGTMQGCKSKGNLNRLGMRSFSSESLLKPSIGIRKSHSSSEDEGSDFDQSRKSQSQPRSRLPISKSLVSERTRRQKLNEKLYTLRALVPNISKMDKASIIGDAIDYVRDLKEQVKDMKLDIVKLEASKDDIANGLPPRFLEYKGVRQRGSNYQTKEASKPLHQILELDVTQMEEKIFQFRIHCKKTPGVVLQLARALEALDIDIVNGSLSAINDHILHILVIEVGGAHLIGSEDLRARALAIIPKFGLFL</sequence>
<evidence type="ECO:0000256" key="1">
    <source>
        <dbReference type="ARBA" id="ARBA00004123"/>
    </source>
</evidence>
<comment type="subcellular location">
    <subcellularLocation>
        <location evidence="1">Nucleus</location>
    </subcellularLocation>
</comment>
<dbReference type="Pfam" id="PF00010">
    <property type="entry name" value="HLH"/>
    <property type="match status" value="1"/>
</dbReference>
<dbReference type="InterPro" id="IPR051358">
    <property type="entry name" value="TF_AMS/ICE1/BHLH6-like"/>
</dbReference>
<dbReference type="GO" id="GO:0046983">
    <property type="term" value="F:protein dimerization activity"/>
    <property type="evidence" value="ECO:0007669"/>
    <property type="project" value="InterPro"/>
</dbReference>
<dbReference type="Proteomes" id="UP000886520">
    <property type="component" value="Chromosome 4"/>
</dbReference>
<dbReference type="PANTHER" id="PTHR31945:SF144">
    <property type="entry name" value="BHLH DOMAIN-CONTAINING PROTEIN"/>
    <property type="match status" value="1"/>
</dbReference>
<dbReference type="AlphaFoldDB" id="A0A9D4V761"/>
<protein>
    <recommendedName>
        <fullName evidence="6">BHLH domain-containing protein</fullName>
    </recommendedName>
</protein>
<dbReference type="SMART" id="SM00353">
    <property type="entry name" value="HLH"/>
    <property type="match status" value="1"/>
</dbReference>
<keyword evidence="8" id="KW-1185">Reference proteome</keyword>
<gene>
    <name evidence="7" type="ORF">GOP47_0003915</name>
</gene>
<evidence type="ECO:0000259" key="6">
    <source>
        <dbReference type="PROSITE" id="PS50888"/>
    </source>
</evidence>
<keyword evidence="3" id="KW-0804">Transcription</keyword>
<dbReference type="InterPro" id="IPR011598">
    <property type="entry name" value="bHLH_dom"/>
</dbReference>
<feature type="region of interest" description="Disordered" evidence="5">
    <location>
        <begin position="179"/>
        <end position="278"/>
    </location>
</feature>
<organism evidence="7 8">
    <name type="scientific">Adiantum capillus-veneris</name>
    <name type="common">Maidenhair fern</name>
    <dbReference type="NCBI Taxonomy" id="13818"/>
    <lineage>
        <taxon>Eukaryota</taxon>
        <taxon>Viridiplantae</taxon>
        <taxon>Streptophyta</taxon>
        <taxon>Embryophyta</taxon>
        <taxon>Tracheophyta</taxon>
        <taxon>Polypodiopsida</taxon>
        <taxon>Polypodiidae</taxon>
        <taxon>Polypodiales</taxon>
        <taxon>Pteridineae</taxon>
        <taxon>Pteridaceae</taxon>
        <taxon>Vittarioideae</taxon>
        <taxon>Adiantum</taxon>
    </lineage>
</organism>
<dbReference type="PROSITE" id="PS50888">
    <property type="entry name" value="BHLH"/>
    <property type="match status" value="1"/>
</dbReference>
<dbReference type="InterPro" id="IPR054502">
    <property type="entry name" value="bHLH-TF_ACT-like_plant"/>
</dbReference>
<keyword evidence="4" id="KW-0539">Nucleus</keyword>
<dbReference type="SUPFAM" id="SSF47459">
    <property type="entry name" value="HLH, helix-loop-helix DNA-binding domain"/>
    <property type="match status" value="1"/>
</dbReference>
<evidence type="ECO:0000256" key="5">
    <source>
        <dbReference type="SAM" id="MobiDB-lite"/>
    </source>
</evidence>
<evidence type="ECO:0000256" key="3">
    <source>
        <dbReference type="ARBA" id="ARBA00023163"/>
    </source>
</evidence>
<reference evidence="7" key="1">
    <citation type="submission" date="2021-01" db="EMBL/GenBank/DDBJ databases">
        <title>Adiantum capillus-veneris genome.</title>
        <authorList>
            <person name="Fang Y."/>
            <person name="Liao Q."/>
        </authorList>
    </citation>
    <scope>NUCLEOTIDE SEQUENCE</scope>
    <source>
        <strain evidence="7">H3</strain>
        <tissue evidence="7">Leaf</tissue>
    </source>
</reference>
<accession>A0A9D4V761</accession>
<name>A0A9D4V761_ADICA</name>
<dbReference type="EMBL" id="JABFUD020000004">
    <property type="protein sequence ID" value="KAI5080732.1"/>
    <property type="molecule type" value="Genomic_DNA"/>
</dbReference>
<dbReference type="Gene3D" id="4.10.280.10">
    <property type="entry name" value="Helix-loop-helix DNA-binding domain"/>
    <property type="match status" value="1"/>
</dbReference>
<feature type="compositionally biased region" description="Basic and acidic residues" evidence="5">
    <location>
        <begin position="222"/>
        <end position="238"/>
    </location>
</feature>
<dbReference type="InterPro" id="IPR036638">
    <property type="entry name" value="HLH_DNA-bd_sf"/>
</dbReference>
<dbReference type="PANTHER" id="PTHR31945">
    <property type="entry name" value="TRANSCRIPTION FACTOR SCREAM2-RELATED"/>
    <property type="match status" value="1"/>
</dbReference>
<evidence type="ECO:0000313" key="8">
    <source>
        <dbReference type="Proteomes" id="UP000886520"/>
    </source>
</evidence>
<dbReference type="GO" id="GO:0043565">
    <property type="term" value="F:sequence-specific DNA binding"/>
    <property type="evidence" value="ECO:0007669"/>
    <property type="project" value="TreeGrafter"/>
</dbReference>
<evidence type="ECO:0000313" key="7">
    <source>
        <dbReference type="EMBL" id="KAI5080732.1"/>
    </source>
</evidence>
<keyword evidence="2" id="KW-0805">Transcription regulation</keyword>
<dbReference type="GO" id="GO:0003700">
    <property type="term" value="F:DNA-binding transcription factor activity"/>
    <property type="evidence" value="ECO:0007669"/>
    <property type="project" value="TreeGrafter"/>
</dbReference>
<proteinExistence type="predicted"/>
<feature type="domain" description="BHLH" evidence="6">
    <location>
        <begin position="324"/>
        <end position="373"/>
    </location>
</feature>
<feature type="compositionally biased region" description="Basic and acidic residues" evidence="5">
    <location>
        <begin position="248"/>
        <end position="263"/>
    </location>
</feature>
<comment type="caution">
    <text evidence="7">The sequence shown here is derived from an EMBL/GenBank/DDBJ whole genome shotgun (WGS) entry which is preliminary data.</text>
</comment>
<evidence type="ECO:0000256" key="2">
    <source>
        <dbReference type="ARBA" id="ARBA00023015"/>
    </source>
</evidence>
<dbReference type="GO" id="GO:0005634">
    <property type="term" value="C:nucleus"/>
    <property type="evidence" value="ECO:0007669"/>
    <property type="project" value="UniProtKB-SubCell"/>
</dbReference>
<dbReference type="Pfam" id="PF22754">
    <property type="entry name" value="bHLH-TF_ACT-like_plant"/>
    <property type="match status" value="1"/>
</dbReference>